<evidence type="ECO:0000256" key="1">
    <source>
        <dbReference type="ARBA" id="ARBA00022690"/>
    </source>
</evidence>
<keyword evidence="1" id="KW-0646">Protease inhibitor</keyword>
<evidence type="ECO:0000259" key="4">
    <source>
        <dbReference type="Pfam" id="PF09394"/>
    </source>
</evidence>
<dbReference type="GO" id="GO:0004869">
    <property type="term" value="F:cysteine-type endopeptidase inhibitor activity"/>
    <property type="evidence" value="ECO:0007669"/>
    <property type="project" value="UniProtKB-KW"/>
</dbReference>
<dbReference type="AlphaFoldDB" id="A0A5J4VUQ9"/>
<accession>A0A5J4VUQ9</accession>
<name>A0A5J4VUQ9_9EUKA</name>
<dbReference type="Gene3D" id="2.60.40.2020">
    <property type="match status" value="1"/>
</dbReference>
<feature type="chain" id="PRO_5023872667" description="Proteinase inhibitor I42 chagasin domain-containing protein" evidence="3">
    <location>
        <begin position="16"/>
        <end position="134"/>
    </location>
</feature>
<evidence type="ECO:0000313" key="6">
    <source>
        <dbReference type="Proteomes" id="UP000324800"/>
    </source>
</evidence>
<keyword evidence="3" id="KW-0732">Signal</keyword>
<dbReference type="Proteomes" id="UP000324800">
    <property type="component" value="Unassembled WGS sequence"/>
</dbReference>
<comment type="caution">
    <text evidence="5">The sequence shown here is derived from an EMBL/GenBank/DDBJ whole genome shotgun (WGS) entry which is preliminary data.</text>
</comment>
<dbReference type="EMBL" id="SNRW01005047">
    <property type="protein sequence ID" value="KAA6385906.1"/>
    <property type="molecule type" value="Genomic_DNA"/>
</dbReference>
<gene>
    <name evidence="5" type="ORF">EZS28_018566</name>
</gene>
<dbReference type="InterPro" id="IPR018990">
    <property type="entry name" value="Prot_inh_I42_chagasin"/>
</dbReference>
<dbReference type="InterPro" id="IPR036331">
    <property type="entry name" value="Chagasin-like_sf"/>
</dbReference>
<organism evidence="5 6">
    <name type="scientific">Streblomastix strix</name>
    <dbReference type="NCBI Taxonomy" id="222440"/>
    <lineage>
        <taxon>Eukaryota</taxon>
        <taxon>Metamonada</taxon>
        <taxon>Preaxostyla</taxon>
        <taxon>Oxymonadida</taxon>
        <taxon>Streblomastigidae</taxon>
        <taxon>Streblomastix</taxon>
    </lineage>
</organism>
<protein>
    <recommendedName>
        <fullName evidence="4">Proteinase inhibitor I42 chagasin domain-containing protein</fullName>
    </recommendedName>
</protein>
<feature type="domain" description="Proteinase inhibitor I42 chagasin" evidence="4">
    <location>
        <begin position="32"/>
        <end position="119"/>
    </location>
</feature>
<reference evidence="5 6" key="1">
    <citation type="submission" date="2019-03" db="EMBL/GenBank/DDBJ databases">
        <title>Single cell metagenomics reveals metabolic interactions within the superorganism composed of flagellate Streblomastix strix and complex community of Bacteroidetes bacteria on its surface.</title>
        <authorList>
            <person name="Treitli S.C."/>
            <person name="Kolisko M."/>
            <person name="Husnik F."/>
            <person name="Keeling P."/>
            <person name="Hampl V."/>
        </authorList>
    </citation>
    <scope>NUCLEOTIDE SEQUENCE [LARGE SCALE GENOMIC DNA]</scope>
    <source>
        <strain evidence="5">ST1C</strain>
    </source>
</reference>
<dbReference type="SUPFAM" id="SSF141066">
    <property type="entry name" value="ICP-like"/>
    <property type="match status" value="1"/>
</dbReference>
<keyword evidence="2" id="KW-0789">Thiol protease inhibitor</keyword>
<feature type="signal peptide" evidence="3">
    <location>
        <begin position="1"/>
        <end position="15"/>
    </location>
</feature>
<sequence length="134" mass="15047">MVIICLLYLVLGLSAQNPFEIPNSKEPETITAKVNETFLIELPGVTTKGRDWILETELKKDESIVQKLGSSFMYNNSEFEDKGEEPAGGIPGEYKILFSAEKTGTIDLKFVYTESKIVNGEEEDIVRTFHVIVE</sequence>
<evidence type="ECO:0000256" key="3">
    <source>
        <dbReference type="SAM" id="SignalP"/>
    </source>
</evidence>
<proteinExistence type="predicted"/>
<evidence type="ECO:0000256" key="2">
    <source>
        <dbReference type="ARBA" id="ARBA00022704"/>
    </source>
</evidence>
<evidence type="ECO:0000313" key="5">
    <source>
        <dbReference type="EMBL" id="KAA6385906.1"/>
    </source>
</evidence>
<dbReference type="Pfam" id="PF09394">
    <property type="entry name" value="Inhibitor_I42"/>
    <property type="match status" value="1"/>
</dbReference>